<comment type="caution">
    <text evidence="1">The sequence shown here is derived from an EMBL/GenBank/DDBJ whole genome shotgun (WGS) entry which is preliminary data.</text>
</comment>
<name>W6UGL1_ECHGR</name>
<dbReference type="RefSeq" id="XP_024351312.1">
    <property type="nucleotide sequence ID" value="XM_024494218.1"/>
</dbReference>
<dbReference type="Proteomes" id="UP000019149">
    <property type="component" value="Unassembled WGS sequence"/>
</dbReference>
<keyword evidence="2" id="KW-1185">Reference proteome</keyword>
<organism evidence="1 2">
    <name type="scientific">Echinococcus granulosus</name>
    <name type="common">Hydatid tapeworm</name>
    <dbReference type="NCBI Taxonomy" id="6210"/>
    <lineage>
        <taxon>Eukaryota</taxon>
        <taxon>Metazoa</taxon>
        <taxon>Spiralia</taxon>
        <taxon>Lophotrochozoa</taxon>
        <taxon>Platyhelminthes</taxon>
        <taxon>Cestoda</taxon>
        <taxon>Eucestoda</taxon>
        <taxon>Cyclophyllidea</taxon>
        <taxon>Taeniidae</taxon>
        <taxon>Echinococcus</taxon>
        <taxon>Echinococcus granulosus group</taxon>
    </lineage>
</organism>
<dbReference type="AlphaFoldDB" id="W6UGL1"/>
<dbReference type="KEGG" id="egl:EGR_04969"/>
<accession>W6UGL1</accession>
<evidence type="ECO:0000313" key="1">
    <source>
        <dbReference type="EMBL" id="EUB60116.1"/>
    </source>
</evidence>
<sequence length="112" mass="13064">MVYPPITQTFVACPKLGFLKIMTNQYKQKREITFGDFYQSHIILFTCLFLIALQNFHSNIFAEVHIKIWTLKCLSFSCEQTEATSAGSLKSRHSVLLKNCLRKWKHFVFGIK</sequence>
<gene>
    <name evidence="1" type="ORF">EGR_04969</name>
</gene>
<dbReference type="GeneID" id="36340684"/>
<reference evidence="1 2" key="1">
    <citation type="journal article" date="2013" name="Nat. Genet.">
        <title>The genome of the hydatid tapeworm Echinococcus granulosus.</title>
        <authorList>
            <person name="Zheng H."/>
            <person name="Zhang W."/>
            <person name="Zhang L."/>
            <person name="Zhang Z."/>
            <person name="Li J."/>
            <person name="Lu G."/>
            <person name="Zhu Y."/>
            <person name="Wang Y."/>
            <person name="Huang Y."/>
            <person name="Liu J."/>
            <person name="Kang H."/>
            <person name="Chen J."/>
            <person name="Wang L."/>
            <person name="Chen A."/>
            <person name="Yu S."/>
            <person name="Gao Z."/>
            <person name="Jin L."/>
            <person name="Gu W."/>
            <person name="Wang Z."/>
            <person name="Zhao L."/>
            <person name="Shi B."/>
            <person name="Wen H."/>
            <person name="Lin R."/>
            <person name="Jones M.K."/>
            <person name="Brejova B."/>
            <person name="Vinar T."/>
            <person name="Zhao G."/>
            <person name="McManus D.P."/>
            <person name="Chen Z."/>
            <person name="Zhou Y."/>
            <person name="Wang S."/>
        </authorList>
    </citation>
    <scope>NUCLEOTIDE SEQUENCE [LARGE SCALE GENOMIC DNA]</scope>
</reference>
<protein>
    <submittedName>
        <fullName evidence="1">Uncharacterized protein</fullName>
    </submittedName>
</protein>
<evidence type="ECO:0000313" key="2">
    <source>
        <dbReference type="Proteomes" id="UP000019149"/>
    </source>
</evidence>
<dbReference type="CTD" id="36340684"/>
<dbReference type="EMBL" id="APAU02000034">
    <property type="protein sequence ID" value="EUB60116.1"/>
    <property type="molecule type" value="Genomic_DNA"/>
</dbReference>
<proteinExistence type="predicted"/>